<evidence type="ECO:0000256" key="7">
    <source>
        <dbReference type="SAM" id="MobiDB-lite"/>
    </source>
</evidence>
<dbReference type="GO" id="GO:0003677">
    <property type="term" value="F:DNA binding"/>
    <property type="evidence" value="ECO:0007669"/>
    <property type="project" value="InterPro"/>
</dbReference>
<dbReference type="InterPro" id="IPR003959">
    <property type="entry name" value="ATPase_AAA_core"/>
</dbReference>
<evidence type="ECO:0000259" key="8">
    <source>
        <dbReference type="SMART" id="SM00382"/>
    </source>
</evidence>
<dbReference type="WBParaSite" id="Minc3s00016g01066">
    <property type="protein sequence ID" value="Minc3s00016g01066"/>
    <property type="gene ID" value="Minc3s00016g01066"/>
</dbReference>
<dbReference type="GO" id="GO:0006260">
    <property type="term" value="P:DNA replication"/>
    <property type="evidence" value="ECO:0007669"/>
    <property type="project" value="UniProtKB-KW"/>
</dbReference>
<reference evidence="10" key="1">
    <citation type="submission" date="2022-11" db="UniProtKB">
        <authorList>
            <consortium name="WormBaseParasite"/>
        </authorList>
    </citation>
    <scope>IDENTIFICATION</scope>
</reference>
<dbReference type="Gene3D" id="1.10.8.60">
    <property type="match status" value="1"/>
</dbReference>
<dbReference type="GO" id="GO:0003689">
    <property type="term" value="F:DNA clamp loader activity"/>
    <property type="evidence" value="ECO:0007669"/>
    <property type="project" value="InterPro"/>
</dbReference>
<dbReference type="Pfam" id="PF08519">
    <property type="entry name" value="RFC1"/>
    <property type="match status" value="1"/>
</dbReference>
<dbReference type="AlphaFoldDB" id="A0A914KI67"/>
<dbReference type="Gene3D" id="1.20.272.10">
    <property type="match status" value="1"/>
</dbReference>
<evidence type="ECO:0000313" key="9">
    <source>
        <dbReference type="Proteomes" id="UP000887563"/>
    </source>
</evidence>
<comment type="similarity">
    <text evidence="2">Belongs to the activator 1 large subunit family.</text>
</comment>
<dbReference type="InterPro" id="IPR013725">
    <property type="entry name" value="DNA_replication_fac_RFC1_C"/>
</dbReference>
<dbReference type="SMART" id="SM00382">
    <property type="entry name" value="AAA"/>
    <property type="match status" value="1"/>
</dbReference>
<comment type="subcellular location">
    <subcellularLocation>
        <location evidence="1">Nucleus</location>
    </subcellularLocation>
</comment>
<dbReference type="Pfam" id="PF25361">
    <property type="entry name" value="AAA_lid_RFC1"/>
    <property type="match status" value="1"/>
</dbReference>
<dbReference type="Proteomes" id="UP000887563">
    <property type="component" value="Unplaced"/>
</dbReference>
<evidence type="ECO:0000313" key="10">
    <source>
        <dbReference type="WBParaSite" id="Minc3s00016g01066"/>
    </source>
</evidence>
<dbReference type="GO" id="GO:0016887">
    <property type="term" value="F:ATP hydrolysis activity"/>
    <property type="evidence" value="ECO:0007669"/>
    <property type="project" value="InterPro"/>
</dbReference>
<dbReference type="InterPro" id="IPR003593">
    <property type="entry name" value="AAA+_ATPase"/>
</dbReference>
<keyword evidence="3" id="KW-0235">DNA replication</keyword>
<dbReference type="GO" id="GO:0005524">
    <property type="term" value="F:ATP binding"/>
    <property type="evidence" value="ECO:0007669"/>
    <property type="project" value="UniProtKB-KW"/>
</dbReference>
<keyword evidence="9" id="KW-1185">Reference proteome</keyword>
<proteinExistence type="inferred from homology"/>
<dbReference type="InterPro" id="IPR047854">
    <property type="entry name" value="RFC_lid"/>
</dbReference>
<feature type="compositionally biased region" description="Low complexity" evidence="7">
    <location>
        <begin position="10"/>
        <end position="30"/>
    </location>
</feature>
<keyword evidence="5" id="KW-0067">ATP-binding</keyword>
<dbReference type="GO" id="GO:0006281">
    <property type="term" value="P:DNA repair"/>
    <property type="evidence" value="ECO:0007669"/>
    <property type="project" value="InterPro"/>
</dbReference>
<feature type="domain" description="AAA+ ATPase" evidence="8">
    <location>
        <begin position="113"/>
        <end position="258"/>
    </location>
</feature>
<dbReference type="PIRSF" id="PIRSF036578">
    <property type="entry name" value="RFC1"/>
    <property type="match status" value="1"/>
</dbReference>
<dbReference type="InterPro" id="IPR012178">
    <property type="entry name" value="RFC1"/>
</dbReference>
<evidence type="ECO:0000256" key="2">
    <source>
        <dbReference type="ARBA" id="ARBA00006116"/>
    </source>
</evidence>
<dbReference type="InterPro" id="IPR008921">
    <property type="entry name" value="DNA_pol3_clamp-load_cplx_C"/>
</dbReference>
<evidence type="ECO:0000256" key="6">
    <source>
        <dbReference type="ARBA" id="ARBA00023242"/>
    </source>
</evidence>
<sequence>MPSHSATTTKKQQQSPRKRQQQNQQIIPLQQIKRPKIFLIEEEEEKKKKSSTSLWVDKYRPKTIKQLIGQQTDKSPTNKLLEWLKNWAKFHLMQGEKKKAVKKPFGPQADGSIFKAALLSGPPGIGKTTAAELCCKELGLSFVIMNASDVRNKAAIEKRSEQLVCNQMEQYCSKDIASSKSPVKSETKNKKPFDHLLIMDEVDGMSGNADRAGMSELIQMIKRTKVPIICICNDRQSMKVRSLANYCFDLRFQRPRVEQIKGCLLSIAAKENVKLPKDVYDKIIEASSQDIRLCINTLQMVTSGQMSMDFQKKDILMNIFEAARQILSADTSLMSKSDLFFNDYSILPLFVQENYPNVRNSKMKSFYQFFVEHFPSFFSNLDHLQAIRRASDTIAFGDIIAKQIRTGGDWSLLREQAMFSCALPALFMDGYMTAQISFPAWLGKNSNLQKRQRLLRQLALHMHLRIAGNIQSMVLDYLPILRERLYRPLIERDSAGVPDVVAHYNYYYLVKDDTEAINELGAWPNKQNKDLASLVSTKAKSALTRQLNKEKRFLPFAQPVDIKTGRRKGAETKGKVVSVDETEEKEDLEEENDLEEEAMEGSVTRSLIVGSTSPVSSSTQFLKLFRMTPHLSKSVQKQKTH</sequence>
<dbReference type="GO" id="GO:0005663">
    <property type="term" value="C:DNA replication factor C complex"/>
    <property type="evidence" value="ECO:0007669"/>
    <property type="project" value="InterPro"/>
</dbReference>
<dbReference type="Gene3D" id="3.40.50.300">
    <property type="entry name" value="P-loop containing nucleotide triphosphate hydrolases"/>
    <property type="match status" value="1"/>
</dbReference>
<dbReference type="GO" id="GO:0005634">
    <property type="term" value="C:nucleus"/>
    <property type="evidence" value="ECO:0007669"/>
    <property type="project" value="UniProtKB-SubCell"/>
</dbReference>
<protein>
    <submittedName>
        <fullName evidence="10">AAA+ ATPase domain-containing protein</fullName>
    </submittedName>
</protein>
<keyword evidence="6" id="KW-0539">Nucleus</keyword>
<evidence type="ECO:0000256" key="3">
    <source>
        <dbReference type="ARBA" id="ARBA00022705"/>
    </source>
</evidence>
<dbReference type="PANTHER" id="PTHR23389:SF6">
    <property type="entry name" value="REPLICATION FACTOR C SUBUNIT 1"/>
    <property type="match status" value="1"/>
</dbReference>
<name>A0A914KI67_MELIC</name>
<dbReference type="CDD" id="cd00009">
    <property type="entry name" value="AAA"/>
    <property type="match status" value="1"/>
</dbReference>
<evidence type="ECO:0000256" key="1">
    <source>
        <dbReference type="ARBA" id="ARBA00004123"/>
    </source>
</evidence>
<organism evidence="9 10">
    <name type="scientific">Meloidogyne incognita</name>
    <name type="common">Southern root-knot nematode worm</name>
    <name type="synonym">Oxyuris incognita</name>
    <dbReference type="NCBI Taxonomy" id="6306"/>
    <lineage>
        <taxon>Eukaryota</taxon>
        <taxon>Metazoa</taxon>
        <taxon>Ecdysozoa</taxon>
        <taxon>Nematoda</taxon>
        <taxon>Chromadorea</taxon>
        <taxon>Rhabditida</taxon>
        <taxon>Tylenchina</taxon>
        <taxon>Tylenchomorpha</taxon>
        <taxon>Tylenchoidea</taxon>
        <taxon>Meloidogynidae</taxon>
        <taxon>Meloidogyninae</taxon>
        <taxon>Meloidogyne</taxon>
        <taxon>Meloidogyne incognita group</taxon>
    </lineage>
</organism>
<dbReference type="CDD" id="cd18140">
    <property type="entry name" value="HLD_clamp_RFC"/>
    <property type="match status" value="1"/>
</dbReference>
<accession>A0A914KI67</accession>
<dbReference type="PANTHER" id="PTHR23389">
    <property type="entry name" value="CHROMOSOME TRANSMISSION FIDELITY FACTOR 18"/>
    <property type="match status" value="1"/>
</dbReference>
<dbReference type="SUPFAM" id="SSF48019">
    <property type="entry name" value="post-AAA+ oligomerization domain-like"/>
    <property type="match status" value="1"/>
</dbReference>
<evidence type="ECO:0000256" key="4">
    <source>
        <dbReference type="ARBA" id="ARBA00022741"/>
    </source>
</evidence>
<feature type="compositionally biased region" description="Acidic residues" evidence="7">
    <location>
        <begin position="580"/>
        <end position="599"/>
    </location>
</feature>
<dbReference type="InterPro" id="IPR027417">
    <property type="entry name" value="P-loop_NTPase"/>
</dbReference>
<evidence type="ECO:0000256" key="5">
    <source>
        <dbReference type="ARBA" id="ARBA00022840"/>
    </source>
</evidence>
<dbReference type="SUPFAM" id="SSF52540">
    <property type="entry name" value="P-loop containing nucleoside triphosphate hydrolases"/>
    <property type="match status" value="1"/>
</dbReference>
<feature type="region of interest" description="Disordered" evidence="7">
    <location>
        <begin position="1"/>
        <end position="30"/>
    </location>
</feature>
<keyword evidence="4" id="KW-0547">Nucleotide-binding</keyword>
<dbReference type="FunFam" id="3.40.50.300:FF:000395">
    <property type="entry name" value="Replication factor C subunit 1"/>
    <property type="match status" value="1"/>
</dbReference>
<dbReference type="Pfam" id="PF00004">
    <property type="entry name" value="AAA"/>
    <property type="match status" value="1"/>
</dbReference>
<feature type="region of interest" description="Disordered" evidence="7">
    <location>
        <begin position="565"/>
        <end position="602"/>
    </location>
</feature>